<dbReference type="InterPro" id="IPR051639">
    <property type="entry name" value="BCD1"/>
</dbReference>
<protein>
    <submittedName>
        <fullName evidence="9">Box C/D snoRNA accumulation</fullName>
    </submittedName>
</protein>
<evidence type="ECO:0000256" key="2">
    <source>
        <dbReference type="ARBA" id="ARBA00022771"/>
    </source>
</evidence>
<keyword evidence="3" id="KW-0862">Zinc</keyword>
<dbReference type="RefSeq" id="XP_064698108.1">
    <property type="nucleotide sequence ID" value="XM_064834244.1"/>
</dbReference>
<keyword evidence="10" id="KW-1185">Reference proteome</keyword>
<evidence type="ECO:0000259" key="8">
    <source>
        <dbReference type="PROSITE" id="PS51083"/>
    </source>
</evidence>
<dbReference type="Gene3D" id="3.30.60.190">
    <property type="match status" value="1"/>
</dbReference>
<evidence type="ECO:0000256" key="3">
    <source>
        <dbReference type="ARBA" id="ARBA00022833"/>
    </source>
</evidence>
<dbReference type="GO" id="GO:0000463">
    <property type="term" value="P:maturation of LSU-rRNA from tricistronic rRNA transcript (SSU-rRNA, 5.8S rRNA, LSU-rRNA)"/>
    <property type="evidence" value="ECO:0007669"/>
    <property type="project" value="TreeGrafter"/>
</dbReference>
<dbReference type="PANTHER" id="PTHR13483">
    <property type="entry name" value="BOX C_D SNORNA PROTEIN 1-RELATED"/>
    <property type="match status" value="1"/>
</dbReference>
<accession>A0AAE0WUD8</accession>
<dbReference type="InterPro" id="IPR057721">
    <property type="entry name" value="BCD1_alpha/beta"/>
</dbReference>
<evidence type="ECO:0000256" key="5">
    <source>
        <dbReference type="ARBA" id="ARBA00049654"/>
    </source>
</evidence>
<keyword evidence="1" id="KW-0479">Metal-binding</keyword>
<evidence type="ECO:0000313" key="9">
    <source>
        <dbReference type="EMBL" id="KAK3677970.1"/>
    </source>
</evidence>
<feature type="compositionally biased region" description="Polar residues" evidence="7">
    <location>
        <begin position="204"/>
        <end position="215"/>
    </location>
</feature>
<comment type="caution">
    <text evidence="9">The sequence shown here is derived from an EMBL/GenBank/DDBJ whole genome shotgun (WGS) entry which is preliminary data.</text>
</comment>
<dbReference type="AlphaFoldDB" id="A0AAE0WUD8"/>
<proteinExistence type="inferred from homology"/>
<evidence type="ECO:0000256" key="1">
    <source>
        <dbReference type="ARBA" id="ARBA00022723"/>
    </source>
</evidence>
<dbReference type="SUPFAM" id="SSF144232">
    <property type="entry name" value="HIT/MYND zinc finger-like"/>
    <property type="match status" value="1"/>
</dbReference>
<sequence length="362" mass="40235">MAETSLSELCSICYVEVPKYKCPRCETQTCSLPCYKKHQQRASCSGKRDPAAYVKKTQWATPTGLDRDFNYFKGIERHVEDASKDLEDRGITDGHASLRGVASGWRSDSKLQNYLSEHRITIQRAPKGIQRQRDNTTRSTKSHRALWTVEWIGPDGEHEVHHDCPEANSISDLFSVSKLGKRRKAESHQDIPRAEKKRKIDPPSITSGSTATSMAQEPADTADPSHGPVAESHGNTEEDEPTSLTALDPPPNDDQQKSGSEKTLHFYLLKPATIGSARVVIPLNRKGRLTKCLDGHVVQEYPTVYVLHEDTNELPASLMLAKDYQAQDHVAAPSAEQLPASNTEGSINSESILAMLRRDLTR</sequence>
<dbReference type="GO" id="GO:0048254">
    <property type="term" value="P:snoRNA localization"/>
    <property type="evidence" value="ECO:0007669"/>
    <property type="project" value="TreeGrafter"/>
</dbReference>
<evidence type="ECO:0000256" key="6">
    <source>
        <dbReference type="PROSITE-ProRule" id="PRU00453"/>
    </source>
</evidence>
<dbReference type="Proteomes" id="UP001274830">
    <property type="component" value="Unassembled WGS sequence"/>
</dbReference>
<comment type="function">
    <text evidence="4">Required for box C/D snoRNAs accumulation involved in snoRNA processing, snoRNA transport to the nucleolus and ribosome biogenesis.</text>
</comment>
<dbReference type="GO" id="GO:0000492">
    <property type="term" value="P:box C/D snoRNP assembly"/>
    <property type="evidence" value="ECO:0007669"/>
    <property type="project" value="TreeGrafter"/>
</dbReference>
<reference evidence="9" key="1">
    <citation type="submission" date="2023-07" db="EMBL/GenBank/DDBJ databases">
        <title>Black Yeasts Isolated from many extreme environments.</title>
        <authorList>
            <person name="Coleine C."/>
            <person name="Stajich J.E."/>
            <person name="Selbmann L."/>
        </authorList>
    </citation>
    <scope>NUCLEOTIDE SEQUENCE</scope>
    <source>
        <strain evidence="9">CCFEE 5485</strain>
    </source>
</reference>
<dbReference type="GO" id="GO:0070761">
    <property type="term" value="C:pre-snoRNP complex"/>
    <property type="evidence" value="ECO:0007669"/>
    <property type="project" value="TreeGrafter"/>
</dbReference>
<gene>
    <name evidence="9" type="primary">BCD1</name>
    <name evidence="9" type="ORF">LTR78_002065</name>
</gene>
<keyword evidence="2 6" id="KW-0863">Zinc-finger</keyword>
<evidence type="ECO:0000256" key="7">
    <source>
        <dbReference type="SAM" id="MobiDB-lite"/>
    </source>
</evidence>
<dbReference type="Pfam" id="PF04438">
    <property type="entry name" value="zf-HIT"/>
    <property type="match status" value="1"/>
</dbReference>
<dbReference type="GeneID" id="89958773"/>
<dbReference type="CDD" id="cd23023">
    <property type="entry name" value="zf-HIT_BCD1"/>
    <property type="match status" value="1"/>
</dbReference>
<feature type="compositionally biased region" description="Basic and acidic residues" evidence="7">
    <location>
        <begin position="186"/>
        <end position="201"/>
    </location>
</feature>
<dbReference type="InterPro" id="IPR007529">
    <property type="entry name" value="Znf_HIT"/>
</dbReference>
<dbReference type="GO" id="GO:0008270">
    <property type="term" value="F:zinc ion binding"/>
    <property type="evidence" value="ECO:0007669"/>
    <property type="project" value="UniProtKB-UniRule"/>
</dbReference>
<dbReference type="EMBL" id="JAUTXT010000005">
    <property type="protein sequence ID" value="KAK3677970.1"/>
    <property type="molecule type" value="Genomic_DNA"/>
</dbReference>
<feature type="domain" description="HIT-type" evidence="8">
    <location>
        <begin position="10"/>
        <end position="44"/>
    </location>
</feature>
<dbReference type="Pfam" id="PF25790">
    <property type="entry name" value="BCD1"/>
    <property type="match status" value="1"/>
</dbReference>
<dbReference type="PANTHER" id="PTHR13483:SF11">
    <property type="entry name" value="ZINC FINGER HIT DOMAIN-CONTAINING PROTEIN 3"/>
    <property type="match status" value="1"/>
</dbReference>
<dbReference type="PROSITE" id="PS51083">
    <property type="entry name" value="ZF_HIT"/>
    <property type="match status" value="1"/>
</dbReference>
<dbReference type="GO" id="GO:0005634">
    <property type="term" value="C:nucleus"/>
    <property type="evidence" value="ECO:0007669"/>
    <property type="project" value="TreeGrafter"/>
</dbReference>
<evidence type="ECO:0000313" key="10">
    <source>
        <dbReference type="Proteomes" id="UP001274830"/>
    </source>
</evidence>
<organism evidence="9 10">
    <name type="scientific">Recurvomyces mirabilis</name>
    <dbReference type="NCBI Taxonomy" id="574656"/>
    <lineage>
        <taxon>Eukaryota</taxon>
        <taxon>Fungi</taxon>
        <taxon>Dikarya</taxon>
        <taxon>Ascomycota</taxon>
        <taxon>Pezizomycotina</taxon>
        <taxon>Dothideomycetes</taxon>
        <taxon>Dothideomycetidae</taxon>
        <taxon>Mycosphaerellales</taxon>
        <taxon>Teratosphaeriaceae</taxon>
        <taxon>Recurvomyces</taxon>
    </lineage>
</organism>
<evidence type="ECO:0000256" key="4">
    <source>
        <dbReference type="ARBA" id="ARBA00049598"/>
    </source>
</evidence>
<comment type="similarity">
    <text evidence="5">Belongs to the BCD1 family.</text>
</comment>
<feature type="region of interest" description="Disordered" evidence="7">
    <location>
        <begin position="180"/>
        <end position="259"/>
    </location>
</feature>
<name>A0AAE0WUD8_9PEZI</name>